<reference evidence="1 2" key="1">
    <citation type="submission" date="2020-08" db="EMBL/GenBank/DDBJ databases">
        <title>Functional genomics of gut bacteria from endangered species of beetles.</title>
        <authorList>
            <person name="Carlos-Shanley C."/>
        </authorList>
    </citation>
    <scope>NUCLEOTIDE SEQUENCE [LARGE SCALE GENOMIC DNA]</scope>
    <source>
        <strain evidence="1 2">S00136</strain>
    </source>
</reference>
<dbReference type="AlphaFoldDB" id="A0A841MZT5"/>
<accession>A0A841MZT5</accession>
<organism evidence="1 2">
    <name type="scientific">Chryseobacterium shigense</name>
    <dbReference type="NCBI Taxonomy" id="297244"/>
    <lineage>
        <taxon>Bacteria</taxon>
        <taxon>Pseudomonadati</taxon>
        <taxon>Bacteroidota</taxon>
        <taxon>Flavobacteriia</taxon>
        <taxon>Flavobacteriales</taxon>
        <taxon>Weeksellaceae</taxon>
        <taxon>Chryseobacterium group</taxon>
        <taxon>Chryseobacterium</taxon>
    </lineage>
</organism>
<dbReference type="EMBL" id="JACHLC010000001">
    <property type="protein sequence ID" value="MBB6370064.1"/>
    <property type="molecule type" value="Genomic_DNA"/>
</dbReference>
<keyword evidence="2" id="KW-1185">Reference proteome</keyword>
<sequence>MNKNIKPSPLIFNVVYEDFGEKRLAFNPEKIEIDSLIWANHENDSIVYYKICLKNIEKRPFVLKTKLVATKIPFLLRYSQQKNNEIILEVIQQFNTVWKDSLIFSKNGNYKEVYRIGYYHNGVNEASRLHPIYKNDTLDITNQ</sequence>
<name>A0A841MZT5_9FLAO</name>
<comment type="caution">
    <text evidence="1">The sequence shown here is derived from an EMBL/GenBank/DDBJ whole genome shotgun (WGS) entry which is preliminary data.</text>
</comment>
<gene>
    <name evidence="1" type="ORF">HNP36_001117</name>
</gene>
<dbReference type="RefSeq" id="WP_184159576.1">
    <property type="nucleotide sequence ID" value="NZ_JACHLC010000001.1"/>
</dbReference>
<proteinExistence type="predicted"/>
<evidence type="ECO:0000313" key="2">
    <source>
        <dbReference type="Proteomes" id="UP000589738"/>
    </source>
</evidence>
<evidence type="ECO:0000313" key="1">
    <source>
        <dbReference type="EMBL" id="MBB6370064.1"/>
    </source>
</evidence>
<dbReference type="Proteomes" id="UP000589738">
    <property type="component" value="Unassembled WGS sequence"/>
</dbReference>
<protein>
    <submittedName>
        <fullName evidence="1">Uncharacterized protein</fullName>
    </submittedName>
</protein>